<name>M6V5D9_9LEPT</name>
<organism evidence="1 2">
    <name type="scientific">Leptospira santarosai str. ZUN179</name>
    <dbReference type="NCBI Taxonomy" id="1049985"/>
    <lineage>
        <taxon>Bacteria</taxon>
        <taxon>Pseudomonadati</taxon>
        <taxon>Spirochaetota</taxon>
        <taxon>Spirochaetia</taxon>
        <taxon>Leptospirales</taxon>
        <taxon>Leptospiraceae</taxon>
        <taxon>Leptospira</taxon>
    </lineage>
</organism>
<evidence type="ECO:0000313" key="1">
    <source>
        <dbReference type="EMBL" id="EMO44728.1"/>
    </source>
</evidence>
<proteinExistence type="predicted"/>
<gene>
    <name evidence="1" type="ORF">LEP1GSC187_0035</name>
</gene>
<comment type="caution">
    <text evidence="1">The sequence shown here is derived from an EMBL/GenBank/DDBJ whole genome shotgun (WGS) entry which is preliminary data.</text>
</comment>
<dbReference type="AlphaFoldDB" id="M6V5D9"/>
<sequence>MGRTNTILTLLPDVKQKKDTLPMEIEEIPLSLHSPLLDQIYQITRTEGFFK</sequence>
<protein>
    <submittedName>
        <fullName evidence="1">Uncharacterized protein</fullName>
    </submittedName>
</protein>
<evidence type="ECO:0000313" key="2">
    <source>
        <dbReference type="Proteomes" id="UP000012160"/>
    </source>
</evidence>
<dbReference type="Proteomes" id="UP000012160">
    <property type="component" value="Unassembled WGS sequence"/>
</dbReference>
<dbReference type="EMBL" id="AHOQ02000038">
    <property type="protein sequence ID" value="EMO44728.1"/>
    <property type="molecule type" value="Genomic_DNA"/>
</dbReference>
<accession>M6V5D9</accession>
<reference evidence="1 2" key="1">
    <citation type="submission" date="2013-01" db="EMBL/GenBank/DDBJ databases">
        <authorList>
            <person name="Harkins D.M."/>
            <person name="Durkin A.S."/>
            <person name="Brinkac L.M."/>
            <person name="Haft D.H."/>
            <person name="Selengut J.D."/>
            <person name="Sanka R."/>
            <person name="DePew J."/>
            <person name="Purushe J."/>
            <person name="Matthias M.A."/>
            <person name="Vinetz J.M."/>
            <person name="Sutton G.G."/>
            <person name="Nierman W.C."/>
            <person name="Fouts D.E."/>
        </authorList>
    </citation>
    <scope>NUCLEOTIDE SEQUENCE [LARGE SCALE GENOMIC DNA]</scope>
    <source>
        <strain evidence="1 2">ZUN179</strain>
    </source>
</reference>